<gene>
    <name evidence="3" type="ORF">GCM10009681_06820</name>
</gene>
<dbReference type="SUPFAM" id="SSF89796">
    <property type="entry name" value="CoA-transferase family III (CaiB/BaiF)"/>
    <property type="match status" value="2"/>
</dbReference>
<dbReference type="PANTHER" id="PTHR48207:SF3">
    <property type="entry name" value="SUCCINATE--HYDROXYMETHYLGLUTARATE COA-TRANSFERASE"/>
    <property type="match status" value="1"/>
</dbReference>
<evidence type="ECO:0000313" key="3">
    <source>
        <dbReference type="EMBL" id="GAA1738686.1"/>
    </source>
</evidence>
<organism evidence="3 4">
    <name type="scientific">Luedemannella helvata</name>
    <dbReference type="NCBI Taxonomy" id="349315"/>
    <lineage>
        <taxon>Bacteria</taxon>
        <taxon>Bacillati</taxon>
        <taxon>Actinomycetota</taxon>
        <taxon>Actinomycetes</taxon>
        <taxon>Micromonosporales</taxon>
        <taxon>Micromonosporaceae</taxon>
        <taxon>Luedemannella</taxon>
    </lineage>
</organism>
<dbReference type="PANTHER" id="PTHR48207">
    <property type="entry name" value="SUCCINATE--HYDROXYMETHYLGLUTARATE COA-TRANSFERASE"/>
    <property type="match status" value="1"/>
</dbReference>
<dbReference type="InterPro" id="IPR023606">
    <property type="entry name" value="CoA-Trfase_III_dom_1_sf"/>
</dbReference>
<dbReference type="EMBL" id="BAAALS010000002">
    <property type="protein sequence ID" value="GAA1738686.1"/>
    <property type="molecule type" value="Genomic_DNA"/>
</dbReference>
<feature type="compositionally biased region" description="Low complexity" evidence="2">
    <location>
        <begin position="320"/>
        <end position="336"/>
    </location>
</feature>
<dbReference type="InterPro" id="IPR050483">
    <property type="entry name" value="CoA-transferase_III_domain"/>
</dbReference>
<dbReference type="Gene3D" id="3.40.50.10540">
    <property type="entry name" value="Crotonobetainyl-coa:carnitine coa-transferase, domain 1"/>
    <property type="match status" value="3"/>
</dbReference>
<dbReference type="InterPro" id="IPR044855">
    <property type="entry name" value="CoA-Trfase_III_dom3_sf"/>
</dbReference>
<dbReference type="Pfam" id="PF02515">
    <property type="entry name" value="CoA_transf_3"/>
    <property type="match status" value="2"/>
</dbReference>
<name>A0ABN2JTP5_9ACTN</name>
<dbReference type="Gene3D" id="3.30.1540.10">
    <property type="entry name" value="formyl-coa transferase, domain 3"/>
    <property type="match status" value="2"/>
</dbReference>
<dbReference type="RefSeq" id="WP_344076660.1">
    <property type="nucleotide sequence ID" value="NZ_BAAALS010000002.1"/>
</dbReference>
<accession>A0ABN2JTP5</accession>
<protein>
    <recommendedName>
        <fullName evidence="5">CoA transferase</fullName>
    </recommendedName>
</protein>
<evidence type="ECO:0000313" key="4">
    <source>
        <dbReference type="Proteomes" id="UP001500655"/>
    </source>
</evidence>
<evidence type="ECO:0000256" key="1">
    <source>
        <dbReference type="ARBA" id="ARBA00022679"/>
    </source>
</evidence>
<dbReference type="Proteomes" id="UP001500655">
    <property type="component" value="Unassembled WGS sequence"/>
</dbReference>
<evidence type="ECO:0000256" key="2">
    <source>
        <dbReference type="SAM" id="MobiDB-lite"/>
    </source>
</evidence>
<dbReference type="InterPro" id="IPR003673">
    <property type="entry name" value="CoA-Trfase_fam_III"/>
</dbReference>
<proteinExistence type="predicted"/>
<comment type="caution">
    <text evidence="3">The sequence shown here is derived from an EMBL/GenBank/DDBJ whole genome shotgun (WGS) entry which is preliminary data.</text>
</comment>
<keyword evidence="1" id="KW-0808">Transferase</keyword>
<evidence type="ECO:0008006" key="5">
    <source>
        <dbReference type="Google" id="ProtNLM"/>
    </source>
</evidence>
<feature type="region of interest" description="Disordered" evidence="2">
    <location>
        <begin position="320"/>
        <end position="344"/>
    </location>
</feature>
<keyword evidence="4" id="KW-1185">Reference proteome</keyword>
<reference evidence="3 4" key="1">
    <citation type="journal article" date="2019" name="Int. J. Syst. Evol. Microbiol.">
        <title>The Global Catalogue of Microorganisms (GCM) 10K type strain sequencing project: providing services to taxonomists for standard genome sequencing and annotation.</title>
        <authorList>
            <consortium name="The Broad Institute Genomics Platform"/>
            <consortium name="The Broad Institute Genome Sequencing Center for Infectious Disease"/>
            <person name="Wu L."/>
            <person name="Ma J."/>
        </authorList>
    </citation>
    <scope>NUCLEOTIDE SEQUENCE [LARGE SCALE GENOMIC DNA]</scope>
    <source>
        <strain evidence="3 4">JCM 13249</strain>
    </source>
</reference>
<sequence>MATLLEGLQVLELGDGVAGACAAAALAELGASVTKLTAAGDGRAQVAGQLDLDRFKTVTGDRSAVAGGEWHVVIDDRIDSGTPSQAPALLGRSPRVLVTITAFGLDGTHDGWVGSEFVALAAGGGMAGVHDAEGRPVPTAGWQAMLSTGAVAALAALDGLNTSREQSDAPVEVDVAARDAVVFTFTYLDCAHHLLNCPGSSGGRRYTAPTGIFPTRDGHLRLAAVDDHQWNGAKAAFGNPEWAEKYRTVEDRRDHAQRLTAEVRQWTLGRAKAEVAQLLQEHGVPATPVNNGPEVMAAPHLWERGFFRAEGDAVVHGSAFGLAGPAGSPSGATPTPDSRGHWDREDRPTLSELFLVEATHVISAPIAGSLLGAMGTRVLRLEDVDRIDMYRRIGPWVDGEPGVEQGAYFLTANMNKQSLAFSVADLAPVAEVLDGADLVLENVRAARLRRWRIDLDALNRDDKLTVSVSGFGRTGPLADYRAYANNIHAYAGLTDATRTPTGEYAEIFTVLADICTSLATALVMSAWALGPRSGTATDADIAMLDVMVARLLDVLTGPGADGQSRATWSRREPGAAPNDILPVGDGDFIAVTIRDDREWSVLAEHLGIDARWAGREAREADPDGLHDELVERLRSHKAVDLETYLQANGIAAARVVGPEQTCHDPVLRARGLFRVVEHAERGQYVALCQPWRLPEHGRQRWRGAPVLGDWNLAAGRAVPSLPGPGR</sequence>